<feature type="domain" description="Aminopeptidase P N-terminal" evidence="1">
    <location>
        <begin position="1"/>
        <end position="50"/>
    </location>
</feature>
<dbReference type="Gene3D" id="3.40.350.10">
    <property type="entry name" value="Creatinase/prolidase N-terminal domain"/>
    <property type="match status" value="1"/>
</dbReference>
<dbReference type="InterPro" id="IPR007865">
    <property type="entry name" value="Aminopep_P_N"/>
</dbReference>
<comment type="caution">
    <text evidence="2">The sequence shown here is derived from an EMBL/GenBank/DDBJ whole genome shotgun (WGS) entry which is preliminary data.</text>
</comment>
<reference evidence="2" key="1">
    <citation type="submission" date="2009-10" db="EMBL/GenBank/DDBJ databases">
        <title>Diversity of trophic interactions inside an arsenic-rich microbial ecosystem.</title>
        <authorList>
            <person name="Bertin P.N."/>
            <person name="Heinrich-Salmeron A."/>
            <person name="Pelletier E."/>
            <person name="Goulhen-Chollet F."/>
            <person name="Arsene-Ploetze F."/>
            <person name="Gallien S."/>
            <person name="Calteau A."/>
            <person name="Vallenet D."/>
            <person name="Casiot C."/>
            <person name="Chane-Woon-Ming B."/>
            <person name="Giloteaux L."/>
            <person name="Barakat M."/>
            <person name="Bonnefoy V."/>
            <person name="Bruneel O."/>
            <person name="Chandler M."/>
            <person name="Cleiss J."/>
            <person name="Duran R."/>
            <person name="Elbaz-Poulichet F."/>
            <person name="Fonknechten N."/>
            <person name="Lauga B."/>
            <person name="Mornico D."/>
            <person name="Ortet P."/>
            <person name="Schaeffer C."/>
            <person name="Siguier P."/>
            <person name="Alexander Thil Smith A."/>
            <person name="Van Dorsselaer A."/>
            <person name="Weissenbach J."/>
            <person name="Medigue C."/>
            <person name="Le Paslier D."/>
        </authorList>
    </citation>
    <scope>NUCLEOTIDE SEQUENCE</scope>
</reference>
<protein>
    <recommendedName>
        <fullName evidence="1">Aminopeptidase P N-terminal domain-containing protein</fullName>
    </recommendedName>
</protein>
<evidence type="ECO:0000313" key="2">
    <source>
        <dbReference type="EMBL" id="CBI00965.1"/>
    </source>
</evidence>
<gene>
    <name evidence="2" type="ORF">CARN4_0315</name>
</gene>
<dbReference type="SUPFAM" id="SSF53092">
    <property type="entry name" value="Creatinase/prolidase N-terminal domain"/>
    <property type="match status" value="1"/>
</dbReference>
<proteinExistence type="predicted"/>
<dbReference type="AlphaFoldDB" id="E6Q1A5"/>
<organism evidence="2">
    <name type="scientific">mine drainage metagenome</name>
    <dbReference type="NCBI Taxonomy" id="410659"/>
    <lineage>
        <taxon>unclassified sequences</taxon>
        <taxon>metagenomes</taxon>
        <taxon>ecological metagenomes</taxon>
    </lineage>
</organism>
<sequence length="129" mass="14802">MLCRPRDPERQTWDGRRAGLEGALEQCQVDRCLSIHDLNDVLPQLLENRELLFYPMGQSTDFDARVMHWRNVAKSKIRHVIHGCIRSRPPRRGALTPLATSDTLLAYALRRVSQKESASQSDRPDLLVL</sequence>
<name>E6Q1A5_9ZZZZ</name>
<accession>E6Q1A5</accession>
<evidence type="ECO:0000259" key="1">
    <source>
        <dbReference type="Pfam" id="PF05195"/>
    </source>
</evidence>
<dbReference type="InterPro" id="IPR029149">
    <property type="entry name" value="Creatin/AminoP/Spt16_N"/>
</dbReference>
<dbReference type="Pfam" id="PF05195">
    <property type="entry name" value="AMP_N"/>
    <property type="match status" value="1"/>
</dbReference>
<dbReference type="GO" id="GO:0030145">
    <property type="term" value="F:manganese ion binding"/>
    <property type="evidence" value="ECO:0007669"/>
    <property type="project" value="InterPro"/>
</dbReference>
<dbReference type="GO" id="GO:0070006">
    <property type="term" value="F:metalloaminopeptidase activity"/>
    <property type="evidence" value="ECO:0007669"/>
    <property type="project" value="InterPro"/>
</dbReference>
<dbReference type="EMBL" id="CABO01000010">
    <property type="protein sequence ID" value="CBI00965.1"/>
    <property type="molecule type" value="Genomic_DNA"/>
</dbReference>